<evidence type="ECO:0000313" key="2">
    <source>
        <dbReference type="EMBL" id="PWR15824.1"/>
    </source>
</evidence>
<accession>A0A317DNC6</accession>
<evidence type="ECO:0000256" key="1">
    <source>
        <dbReference type="SAM" id="MobiDB-lite"/>
    </source>
</evidence>
<name>A0A317DNC6_9ACTN</name>
<dbReference type="Proteomes" id="UP000246050">
    <property type="component" value="Unassembled WGS sequence"/>
</dbReference>
<proteinExistence type="predicted"/>
<protein>
    <submittedName>
        <fullName evidence="2">Uncharacterized protein</fullName>
    </submittedName>
</protein>
<feature type="region of interest" description="Disordered" evidence="1">
    <location>
        <begin position="284"/>
        <end position="304"/>
    </location>
</feature>
<sequence>MTIASDTVATARRIDKLGQYMAEHVLGPSGQCVCPRLGSCRQSVLGGRHAASQPDAAFAAGQLSHVGHHFDLMINGLPTRTLVIAMETGRAREGVTLKERHAEVMQSASLAFTARNPHMRGVTSALRLAVGRDPGADRDGEHLRLEGARFLVHLFDAYAMANMRLCSAVVNGTTKSLGNATMSRNCAPHMAATITILEPTLCIVQGVEVYKALTALMSRRRQIAPHLEQARIAGVDTLVAAFTHPSAMRLTDHWGRLTSAPYLLGTVVPTIKAAHQVVTSRGMATSNVVQPQRRPGVIDHQPPG</sequence>
<gene>
    <name evidence="2" type="ORF">DKT69_08860</name>
</gene>
<dbReference type="RefSeq" id="WP_109801095.1">
    <property type="nucleotide sequence ID" value="NZ_QGKS01000169.1"/>
</dbReference>
<organism evidence="2 3">
    <name type="scientific">Micromonospora sicca</name>
    <dbReference type="NCBI Taxonomy" id="2202420"/>
    <lineage>
        <taxon>Bacteria</taxon>
        <taxon>Bacillati</taxon>
        <taxon>Actinomycetota</taxon>
        <taxon>Actinomycetes</taxon>
        <taxon>Micromonosporales</taxon>
        <taxon>Micromonosporaceae</taxon>
        <taxon>Micromonospora</taxon>
    </lineage>
</organism>
<reference evidence="2 3" key="1">
    <citation type="submission" date="2018-05" db="EMBL/GenBank/DDBJ databases">
        <title>Micromonosporas from Atacama Desert.</title>
        <authorList>
            <person name="Carro L."/>
            <person name="Golinska P."/>
            <person name="Klenk H.-P."/>
            <person name="Goodfellow M."/>
        </authorList>
    </citation>
    <scope>NUCLEOTIDE SEQUENCE [LARGE SCALE GENOMIC DNA]</scope>
    <source>
        <strain evidence="2 3">4G51</strain>
    </source>
</reference>
<evidence type="ECO:0000313" key="3">
    <source>
        <dbReference type="Proteomes" id="UP000246050"/>
    </source>
</evidence>
<comment type="caution">
    <text evidence="2">The sequence shown here is derived from an EMBL/GenBank/DDBJ whole genome shotgun (WGS) entry which is preliminary data.</text>
</comment>
<dbReference type="OrthoDB" id="3347692at2"/>
<dbReference type="EMBL" id="QGKS01000169">
    <property type="protein sequence ID" value="PWR15824.1"/>
    <property type="molecule type" value="Genomic_DNA"/>
</dbReference>
<dbReference type="AlphaFoldDB" id="A0A317DNC6"/>